<protein>
    <submittedName>
        <fullName evidence="1">Uncharacterized protein</fullName>
    </submittedName>
</protein>
<evidence type="ECO:0000313" key="1">
    <source>
        <dbReference type="EMBL" id="KAK1928038.1"/>
    </source>
</evidence>
<organism evidence="1 2">
    <name type="scientific">Papiliotrema laurentii</name>
    <name type="common">Cryptococcus laurentii</name>
    <dbReference type="NCBI Taxonomy" id="5418"/>
    <lineage>
        <taxon>Eukaryota</taxon>
        <taxon>Fungi</taxon>
        <taxon>Dikarya</taxon>
        <taxon>Basidiomycota</taxon>
        <taxon>Agaricomycotina</taxon>
        <taxon>Tremellomycetes</taxon>
        <taxon>Tremellales</taxon>
        <taxon>Rhynchogastremaceae</taxon>
        <taxon>Papiliotrema</taxon>
    </lineage>
</organism>
<reference evidence="1" key="1">
    <citation type="submission" date="2023-02" db="EMBL/GenBank/DDBJ databases">
        <title>Identification and recombinant expression of a fungal hydrolase from Papiliotrema laurentii that hydrolyzes apple cutin and clears colloidal polyester polyurethane.</title>
        <authorList>
            <consortium name="DOE Joint Genome Institute"/>
            <person name="Roman V.A."/>
            <person name="Bojanowski C."/>
            <person name="Crable B.R."/>
            <person name="Wagner D.N."/>
            <person name="Hung C.S."/>
            <person name="Nadeau L.J."/>
            <person name="Schratz L."/>
            <person name="Haridas S."/>
            <person name="Pangilinan J."/>
            <person name="Lipzen A."/>
            <person name="Na H."/>
            <person name="Yan M."/>
            <person name="Ng V."/>
            <person name="Grigoriev I.V."/>
            <person name="Spatafora J.W."/>
            <person name="Barlow D."/>
            <person name="Biffinger J."/>
            <person name="Kelley-Loughnane N."/>
            <person name="Varaljay V.A."/>
            <person name="Crookes-Goodson W.J."/>
        </authorList>
    </citation>
    <scope>NUCLEOTIDE SEQUENCE</scope>
    <source>
        <strain evidence="1">5307AH</strain>
    </source>
</reference>
<gene>
    <name evidence="1" type="ORF">DB88DRAFT_62254</name>
</gene>
<dbReference type="AlphaFoldDB" id="A0AAD9FXH1"/>
<comment type="caution">
    <text evidence="1">The sequence shown here is derived from an EMBL/GenBank/DDBJ whole genome shotgun (WGS) entry which is preliminary data.</text>
</comment>
<accession>A0AAD9FXH1</accession>
<proteinExistence type="predicted"/>
<keyword evidence="2" id="KW-1185">Reference proteome</keyword>
<dbReference type="EMBL" id="JAODAN010000001">
    <property type="protein sequence ID" value="KAK1928038.1"/>
    <property type="molecule type" value="Genomic_DNA"/>
</dbReference>
<name>A0AAD9FXH1_PAPLA</name>
<evidence type="ECO:0000313" key="2">
    <source>
        <dbReference type="Proteomes" id="UP001182556"/>
    </source>
</evidence>
<sequence length="218" mass="23962">MTDSMAQVEAQCRLCASCKCCLRCGTSWNNLSLRSSLTSPIEGSAYEYRESKGLPCAEHTARRPRPSRSITSSIACQILQRPGVVDMSNFRLTSTLPLATWTSSCAMHRLCTGQVDGPACPLAIALLPTCCTGICETNIPVQIFCRQSIVVDCPDVTLTYAASDTSVREDSSSYKGDTRVRRTSALIYVLFPHLIVLRRTPHDQTNPRGLRPPRPHRG</sequence>
<dbReference type="Proteomes" id="UP001182556">
    <property type="component" value="Unassembled WGS sequence"/>
</dbReference>